<proteinExistence type="predicted"/>
<dbReference type="GO" id="GO:0000502">
    <property type="term" value="C:proteasome complex"/>
    <property type="evidence" value="ECO:0007669"/>
    <property type="project" value="UniProtKB-KW"/>
</dbReference>
<evidence type="ECO:0000256" key="1">
    <source>
        <dbReference type="ARBA" id="ARBA00022741"/>
    </source>
</evidence>
<dbReference type="InterPro" id="IPR050221">
    <property type="entry name" value="26S_Proteasome_ATPase"/>
</dbReference>
<keyword evidence="4" id="KW-0647">Proteasome</keyword>
<evidence type="ECO:0000256" key="2">
    <source>
        <dbReference type="ARBA" id="ARBA00022840"/>
    </source>
</evidence>
<comment type="caution">
    <text evidence="4">The sequence shown here is derived from an EMBL/GenBank/DDBJ whole genome shotgun (WGS) entry which is preliminary data.</text>
</comment>
<gene>
    <name evidence="4" type="primary">PSMC1_3</name>
    <name evidence="4" type="ORF">AMECASPLE_038590</name>
</gene>
<dbReference type="InterPro" id="IPR003959">
    <property type="entry name" value="ATPase_AAA_core"/>
</dbReference>
<reference evidence="4 5" key="1">
    <citation type="submission" date="2021-06" db="EMBL/GenBank/DDBJ databases">
        <authorList>
            <person name="Palmer J.M."/>
        </authorList>
    </citation>
    <scope>NUCLEOTIDE SEQUENCE [LARGE SCALE GENOMIC DNA]</scope>
    <source>
        <strain evidence="4 5">AS_MEX2019</strain>
        <tissue evidence="4">Muscle</tissue>
    </source>
</reference>
<dbReference type="PANTHER" id="PTHR23073">
    <property type="entry name" value="26S PROTEASOME REGULATORY SUBUNIT"/>
    <property type="match status" value="1"/>
</dbReference>
<dbReference type="Pfam" id="PF00004">
    <property type="entry name" value="AAA"/>
    <property type="match status" value="1"/>
</dbReference>
<dbReference type="Proteomes" id="UP001469553">
    <property type="component" value="Unassembled WGS sequence"/>
</dbReference>
<organism evidence="4 5">
    <name type="scientific">Ameca splendens</name>
    <dbReference type="NCBI Taxonomy" id="208324"/>
    <lineage>
        <taxon>Eukaryota</taxon>
        <taxon>Metazoa</taxon>
        <taxon>Chordata</taxon>
        <taxon>Craniata</taxon>
        <taxon>Vertebrata</taxon>
        <taxon>Euteleostomi</taxon>
        <taxon>Actinopterygii</taxon>
        <taxon>Neopterygii</taxon>
        <taxon>Teleostei</taxon>
        <taxon>Neoteleostei</taxon>
        <taxon>Acanthomorphata</taxon>
        <taxon>Ovalentaria</taxon>
        <taxon>Atherinomorphae</taxon>
        <taxon>Cyprinodontiformes</taxon>
        <taxon>Goodeidae</taxon>
        <taxon>Ameca</taxon>
    </lineage>
</organism>
<accession>A0ABV0XX52</accession>
<protein>
    <submittedName>
        <fullName evidence="4">26S proteasome regulatory subunit 4</fullName>
    </submittedName>
</protein>
<evidence type="ECO:0000313" key="5">
    <source>
        <dbReference type="Proteomes" id="UP001469553"/>
    </source>
</evidence>
<evidence type="ECO:0000259" key="3">
    <source>
        <dbReference type="Pfam" id="PF00004"/>
    </source>
</evidence>
<feature type="domain" description="ATPase AAA-type core" evidence="3">
    <location>
        <begin position="8"/>
        <end position="78"/>
    </location>
</feature>
<dbReference type="SUPFAM" id="SSF52540">
    <property type="entry name" value="P-loop containing nucleoside triphosphate hydrolases"/>
    <property type="match status" value="1"/>
</dbReference>
<keyword evidence="2" id="KW-0067">ATP-binding</keyword>
<keyword evidence="1" id="KW-0547">Nucleotide-binding</keyword>
<dbReference type="EMBL" id="JAHRIP010016638">
    <property type="protein sequence ID" value="MEQ2286093.1"/>
    <property type="molecule type" value="Genomic_DNA"/>
</dbReference>
<keyword evidence="5" id="KW-1185">Reference proteome</keyword>
<evidence type="ECO:0000313" key="4">
    <source>
        <dbReference type="EMBL" id="MEQ2286093.1"/>
    </source>
</evidence>
<dbReference type="InterPro" id="IPR027417">
    <property type="entry name" value="P-loop_NTPase"/>
</dbReference>
<name>A0ABV0XX52_9TELE</name>
<sequence length="82" mass="9042">MILPLPCFSAVKFAGKTLLAKAVANQTSATFLRVVGSELIQKYLGDGPKLVRELFRVAEEHAPSIVFIDEIDAIGTKRYTEF</sequence>
<dbReference type="Gene3D" id="3.40.50.300">
    <property type="entry name" value="P-loop containing nucleotide triphosphate hydrolases"/>
    <property type="match status" value="1"/>
</dbReference>